<name>A0ABX0AZ46_9GAMM</name>
<keyword evidence="2" id="KW-1185">Reference proteome</keyword>
<evidence type="ECO:0000313" key="2">
    <source>
        <dbReference type="Proteomes" id="UP000466619"/>
    </source>
</evidence>
<reference evidence="1 2" key="1">
    <citation type="submission" date="2019-12" db="EMBL/GenBank/DDBJ databases">
        <title>Engineering Photorhabdus to improve their lethality against agricultural pests.</title>
        <authorList>
            <person name="Machado R.A.R."/>
        </authorList>
    </citation>
    <scope>NUCLEOTIDE SEQUENCE [LARGE SCALE GENOMIC DNA]</scope>
    <source>
        <strain evidence="1 2">M-CN4</strain>
    </source>
</reference>
<proteinExistence type="predicted"/>
<dbReference type="EMBL" id="WSFC01000102">
    <property type="protein sequence ID" value="NDL05864.1"/>
    <property type="molecule type" value="Genomic_DNA"/>
</dbReference>
<sequence>MSDTELLKIFGHILMTTVRDRSIERFESISSGTVKAKYLLELHNLIENFTLEQREILRKLVVESIDNVIFNLLDMLEQNEDAMKLLLSENNGSERNIINISDGLSGELFTDDGWIEQFSKYK</sequence>
<gene>
    <name evidence="1" type="ORF">GPY48_22790</name>
</gene>
<accession>A0ABX0AZ46</accession>
<evidence type="ECO:0000313" key="1">
    <source>
        <dbReference type="EMBL" id="NDL05864.1"/>
    </source>
</evidence>
<protein>
    <submittedName>
        <fullName evidence="1">Uncharacterized protein</fullName>
    </submittedName>
</protein>
<organism evidence="1 2">
    <name type="scientific">Photorhabdus bodei</name>
    <dbReference type="NCBI Taxonomy" id="2029681"/>
    <lineage>
        <taxon>Bacteria</taxon>
        <taxon>Pseudomonadati</taxon>
        <taxon>Pseudomonadota</taxon>
        <taxon>Gammaproteobacteria</taxon>
        <taxon>Enterobacterales</taxon>
        <taxon>Morganellaceae</taxon>
        <taxon>Photorhabdus</taxon>
    </lineage>
</organism>
<comment type="caution">
    <text evidence="1">The sequence shown here is derived from an EMBL/GenBank/DDBJ whole genome shotgun (WGS) entry which is preliminary data.</text>
</comment>
<dbReference type="RefSeq" id="WP_162120998.1">
    <property type="nucleotide sequence ID" value="NZ_CAWPJS010000102.1"/>
</dbReference>
<dbReference type="Proteomes" id="UP000466619">
    <property type="component" value="Unassembled WGS sequence"/>
</dbReference>